<organism evidence="2 3">
    <name type="scientific">Panagrolaimus superbus</name>
    <dbReference type="NCBI Taxonomy" id="310955"/>
    <lineage>
        <taxon>Eukaryota</taxon>
        <taxon>Metazoa</taxon>
        <taxon>Ecdysozoa</taxon>
        <taxon>Nematoda</taxon>
        <taxon>Chromadorea</taxon>
        <taxon>Rhabditida</taxon>
        <taxon>Tylenchina</taxon>
        <taxon>Panagrolaimomorpha</taxon>
        <taxon>Panagrolaimoidea</taxon>
        <taxon>Panagrolaimidae</taxon>
        <taxon>Panagrolaimus</taxon>
    </lineage>
</organism>
<reference evidence="3" key="1">
    <citation type="submission" date="2022-11" db="UniProtKB">
        <authorList>
            <consortium name="WormBaseParasite"/>
        </authorList>
    </citation>
    <scope>IDENTIFICATION</scope>
</reference>
<dbReference type="Proteomes" id="UP000887577">
    <property type="component" value="Unplaced"/>
</dbReference>
<dbReference type="WBParaSite" id="PSU_v2.g14696.t1">
    <property type="protein sequence ID" value="PSU_v2.g14696.t1"/>
    <property type="gene ID" value="PSU_v2.g14696"/>
</dbReference>
<proteinExistence type="predicted"/>
<feature type="coiled-coil region" evidence="1">
    <location>
        <begin position="38"/>
        <end position="111"/>
    </location>
</feature>
<protein>
    <submittedName>
        <fullName evidence="3">Uncharacterized protein</fullName>
    </submittedName>
</protein>
<evidence type="ECO:0000313" key="2">
    <source>
        <dbReference type="Proteomes" id="UP000887577"/>
    </source>
</evidence>
<evidence type="ECO:0000256" key="1">
    <source>
        <dbReference type="SAM" id="Coils"/>
    </source>
</evidence>
<keyword evidence="2" id="KW-1185">Reference proteome</keyword>
<name>A0A914Y5I3_9BILA</name>
<evidence type="ECO:0000313" key="3">
    <source>
        <dbReference type="WBParaSite" id="PSU_v2.g14696.t1"/>
    </source>
</evidence>
<dbReference type="AlphaFoldDB" id="A0A914Y5I3"/>
<accession>A0A914Y5I3</accession>
<dbReference type="SUPFAM" id="SSF57997">
    <property type="entry name" value="Tropomyosin"/>
    <property type="match status" value="1"/>
</dbReference>
<sequence>MSEDAKDEEVLPPRKRGRMAFLTKDHLRHQVGHFIDKGARAEQLLKESEEKLKNANQKIQTLESRLQNAEEENVAFVKSIGILVQEIKNIRENHEKEIQEKNETYKEWVTVYTEKCQKFIVAEKVKWITEIFKQFENEKQKVSSDQSFSQRFLAILFGAKLTALP</sequence>
<keyword evidence="1" id="KW-0175">Coiled coil</keyword>